<evidence type="ECO:0000256" key="1">
    <source>
        <dbReference type="SAM" id="MobiDB-lite"/>
    </source>
</evidence>
<feature type="compositionally biased region" description="Polar residues" evidence="1">
    <location>
        <begin position="65"/>
        <end position="79"/>
    </location>
</feature>
<organism evidence="3 4">
    <name type="scientific">Kwoniella shivajii</name>
    <dbReference type="NCBI Taxonomy" id="564305"/>
    <lineage>
        <taxon>Eukaryota</taxon>
        <taxon>Fungi</taxon>
        <taxon>Dikarya</taxon>
        <taxon>Basidiomycota</taxon>
        <taxon>Agaricomycotina</taxon>
        <taxon>Tremellomycetes</taxon>
        <taxon>Tremellales</taxon>
        <taxon>Cryptococcaceae</taxon>
        <taxon>Kwoniella</taxon>
    </lineage>
</organism>
<feature type="region of interest" description="Disordered" evidence="1">
    <location>
        <begin position="1"/>
        <end position="172"/>
    </location>
</feature>
<evidence type="ECO:0000313" key="4">
    <source>
        <dbReference type="Proteomes" id="UP001329825"/>
    </source>
</evidence>
<protein>
    <recommendedName>
        <fullName evidence="5">Serine-rich protein</fullName>
    </recommendedName>
</protein>
<dbReference type="Proteomes" id="UP001329825">
    <property type="component" value="Chromosome 11"/>
</dbReference>
<keyword evidence="2" id="KW-1133">Transmembrane helix</keyword>
<reference evidence="3 4" key="1">
    <citation type="submission" date="2024-01" db="EMBL/GenBank/DDBJ databases">
        <title>Comparative genomics of Cryptococcus and Kwoniella reveals pathogenesis evolution and contrasting modes of karyotype evolution via chromosome fusion or intercentromeric recombination.</title>
        <authorList>
            <person name="Coelho M.A."/>
            <person name="David-Palma M."/>
            <person name="Shea T."/>
            <person name="Bowers K."/>
            <person name="McGinley-Smith S."/>
            <person name="Mohammad A.W."/>
            <person name="Gnirke A."/>
            <person name="Yurkov A.M."/>
            <person name="Nowrousian M."/>
            <person name="Sun S."/>
            <person name="Cuomo C.A."/>
            <person name="Heitman J."/>
        </authorList>
    </citation>
    <scope>NUCLEOTIDE SEQUENCE [LARGE SCALE GENOMIC DNA]</scope>
    <source>
        <strain evidence="3">CBS 11374</strain>
    </source>
</reference>
<evidence type="ECO:0000313" key="3">
    <source>
        <dbReference type="EMBL" id="WRT70832.1"/>
    </source>
</evidence>
<sequence>MSRPTTPVRPPRSERRLTQESIHTTTNTTATTANDESVVIPPIPSSLITSSSSIKAQNDDEPQILPSTPKLSNRKSTCSIRRKPVPHSDELTPEYTSSSSSTSKVTEQSVPSSSTISSIDAEPPRYLLPVDPPVLSSTPNAPFPTAGGQDEDHRGDSVDFSASRPPSYIHQNNHDIHHHAEHFDPTLGLGEGNADRGLRSTDELPRYAEETQTEPKTLARALWKWGFLCPLLWLIGMCILWIPLKPIEEEGDPEKAQKLEEMIVILRKTELKYAKRCAWACLGFSVFLIAIIVIGTVLSVRL</sequence>
<proteinExistence type="predicted"/>
<name>A0ABZ1DB56_9TREE</name>
<evidence type="ECO:0000256" key="2">
    <source>
        <dbReference type="SAM" id="Phobius"/>
    </source>
</evidence>
<feature type="compositionally biased region" description="Low complexity" evidence="1">
    <location>
        <begin position="24"/>
        <end position="54"/>
    </location>
</feature>
<keyword evidence="2" id="KW-0812">Transmembrane</keyword>
<dbReference type="RefSeq" id="XP_062795571.1">
    <property type="nucleotide sequence ID" value="XM_062939520.1"/>
</dbReference>
<keyword evidence="2" id="KW-0472">Membrane</keyword>
<evidence type="ECO:0008006" key="5">
    <source>
        <dbReference type="Google" id="ProtNLM"/>
    </source>
</evidence>
<dbReference type="GeneID" id="87959961"/>
<feature type="transmembrane region" description="Helical" evidence="2">
    <location>
        <begin position="277"/>
        <end position="300"/>
    </location>
</feature>
<dbReference type="EMBL" id="CP141891">
    <property type="protein sequence ID" value="WRT70832.1"/>
    <property type="molecule type" value="Genomic_DNA"/>
</dbReference>
<gene>
    <name evidence="3" type="ORF">IL334_007831</name>
</gene>
<accession>A0ABZ1DB56</accession>
<feature type="transmembrane region" description="Helical" evidence="2">
    <location>
        <begin position="222"/>
        <end position="242"/>
    </location>
</feature>
<feature type="compositionally biased region" description="Low complexity" evidence="1">
    <location>
        <begin position="96"/>
        <end position="118"/>
    </location>
</feature>
<keyword evidence="4" id="KW-1185">Reference proteome</keyword>